<reference evidence="3" key="1">
    <citation type="submission" date="2008-03" db="EMBL/GenBank/DDBJ databases">
        <title>Complete sequence of Thermoproteus neutrophilus V24Sta.</title>
        <authorList>
            <consortium name="US DOE Joint Genome Institute"/>
            <person name="Copeland A."/>
            <person name="Lucas S."/>
            <person name="Lapidus A."/>
            <person name="Glavina del Rio T."/>
            <person name="Dalin E."/>
            <person name="Tice H."/>
            <person name="Bruce D."/>
            <person name="Goodwin L."/>
            <person name="Pitluck S."/>
            <person name="Sims D."/>
            <person name="Brettin T."/>
            <person name="Detter J.C."/>
            <person name="Han C."/>
            <person name="Kuske C.R."/>
            <person name="Schmutz J."/>
            <person name="Larimer F."/>
            <person name="Land M."/>
            <person name="Hauser L."/>
            <person name="Kyrpides N."/>
            <person name="Mikhailova N."/>
            <person name="Biddle J.F."/>
            <person name="Zhang Z."/>
            <person name="Fitz-Gibbon S.T."/>
            <person name="Lowe T.M."/>
            <person name="Saltikov C."/>
            <person name="House C.H."/>
            <person name="Richardson P."/>
        </authorList>
    </citation>
    <scope>NUCLEOTIDE SEQUENCE [LARGE SCALE GENOMIC DNA]</scope>
    <source>
        <strain evidence="3">V24Sta</strain>
    </source>
</reference>
<dbReference type="Pfam" id="PF00702">
    <property type="entry name" value="Hydrolase"/>
    <property type="match status" value="1"/>
</dbReference>
<dbReference type="EMBL" id="CP001014">
    <property type="protein sequence ID" value="ACB40691.1"/>
    <property type="molecule type" value="Genomic_DNA"/>
</dbReference>
<dbReference type="Gene3D" id="1.10.150.400">
    <property type="match status" value="1"/>
</dbReference>
<dbReference type="GeneID" id="6166262"/>
<dbReference type="HOGENOM" id="CLU_045011_8_3_2"/>
<dbReference type="PANTHER" id="PTHR43316:SF3">
    <property type="entry name" value="HALOACID DEHALOGENASE, TYPE II (AFU_ORTHOLOGUE AFUA_2G07750)-RELATED"/>
    <property type="match status" value="1"/>
</dbReference>
<proteinExistence type="inferred from homology"/>
<name>B1YAZ1_PYRNV</name>
<evidence type="ECO:0000256" key="2">
    <source>
        <dbReference type="ARBA" id="ARBA00022801"/>
    </source>
</evidence>
<dbReference type="NCBIfam" id="TIGR01549">
    <property type="entry name" value="HAD-SF-IA-v1"/>
    <property type="match status" value="1"/>
</dbReference>
<dbReference type="eggNOG" id="arCOG02291">
    <property type="taxonomic scope" value="Archaea"/>
</dbReference>
<dbReference type="InterPro" id="IPR051540">
    <property type="entry name" value="S-2-haloacid_dehalogenase"/>
</dbReference>
<dbReference type="Proteomes" id="UP000001694">
    <property type="component" value="Chromosome"/>
</dbReference>
<dbReference type="GO" id="GO:0016787">
    <property type="term" value="F:hydrolase activity"/>
    <property type="evidence" value="ECO:0007669"/>
    <property type="project" value="UniProtKB-KW"/>
</dbReference>
<keyword evidence="2 3" id="KW-0378">Hydrolase</keyword>
<dbReference type="SFLD" id="SFLDG01129">
    <property type="entry name" value="C1.5:_HAD__Beta-PGM__Phosphata"/>
    <property type="match status" value="1"/>
</dbReference>
<dbReference type="InterPro" id="IPR036412">
    <property type="entry name" value="HAD-like_sf"/>
</dbReference>
<dbReference type="SFLD" id="SFLDS00003">
    <property type="entry name" value="Haloacid_Dehalogenase"/>
    <property type="match status" value="1"/>
</dbReference>
<dbReference type="InterPro" id="IPR023214">
    <property type="entry name" value="HAD_sf"/>
</dbReference>
<accession>B1YAZ1</accession>
<dbReference type="SUPFAM" id="SSF56784">
    <property type="entry name" value="HAD-like"/>
    <property type="match status" value="1"/>
</dbReference>
<dbReference type="Gene3D" id="3.40.50.1000">
    <property type="entry name" value="HAD superfamily/HAD-like"/>
    <property type="match status" value="1"/>
</dbReference>
<comment type="similarity">
    <text evidence="1">Belongs to the HAD-like hydrolase superfamily.</text>
</comment>
<dbReference type="KEGG" id="tne:Tneu_1773"/>
<gene>
    <name evidence="3" type="ordered locus">Tneu_1773</name>
</gene>
<protein>
    <submittedName>
        <fullName evidence="3">Haloacid dehalogenase domain protein hydrolase</fullName>
    </submittedName>
</protein>
<evidence type="ECO:0000313" key="3">
    <source>
        <dbReference type="EMBL" id="ACB40691.1"/>
    </source>
</evidence>
<evidence type="ECO:0000313" key="4">
    <source>
        <dbReference type="Proteomes" id="UP000001694"/>
    </source>
</evidence>
<dbReference type="InterPro" id="IPR006439">
    <property type="entry name" value="HAD-SF_hydro_IA"/>
</dbReference>
<keyword evidence="4" id="KW-1185">Reference proteome</keyword>
<dbReference type="STRING" id="444157.Tneu_1773"/>
<sequence>MVKLMTIDVWGTLVPVEPAVKAVVDAIHRSLGGRVPYQTLHALVNEERRKMKLNRRERQEVVPPIYTLLNIQRQLRSRGINASFDVYQVQDAIDEAVSRLEVQPYEDAVEAVKHARAEGYRVGIISNVLLWRSRATRGLLANLGISQLVDLQLYADDVGYVKPAVQIFEAARALLVGDVVPDVYLHIGDDFYEDFLGALMAGYGAVLIDRWGQYTKRDVTESVTCRAYIVKSLKTLPLVLHEAESCVPRSQ</sequence>
<dbReference type="OrthoDB" id="27736at2157"/>
<dbReference type="AlphaFoldDB" id="B1YAZ1"/>
<dbReference type="RefSeq" id="WP_012351110.1">
    <property type="nucleotide sequence ID" value="NC_010525.1"/>
</dbReference>
<organism evidence="3 4">
    <name type="scientific">Pyrobaculum neutrophilum (strain DSM 2338 / JCM 9278 / NBRC 100436 / V24Sta)</name>
    <name type="common">Thermoproteus neutrophilus</name>
    <dbReference type="NCBI Taxonomy" id="444157"/>
    <lineage>
        <taxon>Archaea</taxon>
        <taxon>Thermoproteota</taxon>
        <taxon>Thermoprotei</taxon>
        <taxon>Thermoproteales</taxon>
        <taxon>Thermoproteaceae</taxon>
        <taxon>Pyrobaculum</taxon>
    </lineage>
</organism>
<evidence type="ECO:0000256" key="1">
    <source>
        <dbReference type="ARBA" id="ARBA00007958"/>
    </source>
</evidence>
<dbReference type="PANTHER" id="PTHR43316">
    <property type="entry name" value="HYDROLASE, HALOACID DELAHOGENASE-RELATED"/>
    <property type="match status" value="1"/>
</dbReference>